<dbReference type="InterPro" id="IPR047347">
    <property type="entry name" value="YvaQ-like_sensor"/>
</dbReference>
<keyword evidence="1" id="KW-0472">Membrane</keyword>
<name>A0ABU1ZMD1_9BURK</name>
<dbReference type="EMBL" id="JAVDXO010000003">
    <property type="protein sequence ID" value="MDR7306702.1"/>
    <property type="molecule type" value="Genomic_DNA"/>
</dbReference>
<protein>
    <submittedName>
        <fullName evidence="3">CHASE3 domain sensor protein</fullName>
    </submittedName>
</protein>
<evidence type="ECO:0000313" key="4">
    <source>
        <dbReference type="Proteomes" id="UP001268089"/>
    </source>
</evidence>
<reference evidence="3 4" key="1">
    <citation type="submission" date="2023-07" db="EMBL/GenBank/DDBJ databases">
        <title>Sorghum-associated microbial communities from plants grown in Nebraska, USA.</title>
        <authorList>
            <person name="Schachtman D."/>
        </authorList>
    </citation>
    <scope>NUCLEOTIDE SEQUENCE [LARGE SCALE GENOMIC DNA]</scope>
    <source>
        <strain evidence="3 4">BE308</strain>
    </source>
</reference>
<dbReference type="Pfam" id="PF12729">
    <property type="entry name" value="4HB_MCP_1"/>
    <property type="match status" value="1"/>
</dbReference>
<sequence length="164" mass="18505">MNNLKIGTRIVGALVAMMVMLFLMATVSLMQMGVLNASTKDIADNWLPSVAAINAMNTMASDIRLTQAQHLMNTDEAAMASLDKKVNAEREDMVKLRKAYEVLISSPEEQKLYDSFSGEWTHLAEVNNRMLEHSRKNENDEAKKYLKASLSNCSSRQGTFWKNW</sequence>
<keyword evidence="1" id="KW-1133">Transmembrane helix</keyword>
<feature type="transmembrane region" description="Helical" evidence="1">
    <location>
        <begin position="6"/>
        <end position="30"/>
    </location>
</feature>
<dbReference type="Proteomes" id="UP001268089">
    <property type="component" value="Unassembled WGS sequence"/>
</dbReference>
<feature type="domain" description="Chemotaxis methyl-accepting receptor HlyB-like 4HB MCP" evidence="2">
    <location>
        <begin position="3"/>
        <end position="150"/>
    </location>
</feature>
<keyword evidence="1" id="KW-0812">Transmembrane</keyword>
<evidence type="ECO:0000259" key="2">
    <source>
        <dbReference type="Pfam" id="PF12729"/>
    </source>
</evidence>
<comment type="caution">
    <text evidence="3">The sequence shown here is derived from an EMBL/GenBank/DDBJ whole genome shotgun (WGS) entry which is preliminary data.</text>
</comment>
<dbReference type="CDD" id="cd19411">
    <property type="entry name" value="MCP2201-like_sensor"/>
    <property type="match status" value="1"/>
</dbReference>
<accession>A0ABU1ZMD1</accession>
<proteinExistence type="predicted"/>
<dbReference type="InterPro" id="IPR024478">
    <property type="entry name" value="HlyB_4HB_MCP"/>
</dbReference>
<evidence type="ECO:0000256" key="1">
    <source>
        <dbReference type="SAM" id="Phobius"/>
    </source>
</evidence>
<evidence type="ECO:0000313" key="3">
    <source>
        <dbReference type="EMBL" id="MDR7306702.1"/>
    </source>
</evidence>
<gene>
    <name evidence="3" type="ORF">J2X15_001985</name>
</gene>
<organism evidence="3 4">
    <name type="scientific">Rhodoferax saidenbachensis</name>
    <dbReference type="NCBI Taxonomy" id="1484693"/>
    <lineage>
        <taxon>Bacteria</taxon>
        <taxon>Pseudomonadati</taxon>
        <taxon>Pseudomonadota</taxon>
        <taxon>Betaproteobacteria</taxon>
        <taxon>Burkholderiales</taxon>
        <taxon>Comamonadaceae</taxon>
        <taxon>Rhodoferax</taxon>
    </lineage>
</organism>
<keyword evidence="4" id="KW-1185">Reference proteome</keyword>
<dbReference type="RefSeq" id="WP_310342115.1">
    <property type="nucleotide sequence ID" value="NZ_JAVDXO010000003.1"/>
</dbReference>